<keyword evidence="2" id="KW-0808">Transferase</keyword>
<evidence type="ECO:0000313" key="2">
    <source>
        <dbReference type="EMBL" id="KAL2919176.1"/>
    </source>
</evidence>
<protein>
    <submittedName>
        <fullName evidence="2">Ubiquitin-conjugating enzyme E2 6</fullName>
        <ecNumber evidence="2">2.3.2.23</ecNumber>
    </submittedName>
</protein>
<dbReference type="PROSITE" id="PS50127">
    <property type="entry name" value="UBC_2"/>
    <property type="match status" value="1"/>
</dbReference>
<dbReference type="SUPFAM" id="SSF54495">
    <property type="entry name" value="UBC-like"/>
    <property type="match status" value="1"/>
</dbReference>
<dbReference type="Gene3D" id="3.10.110.10">
    <property type="entry name" value="Ubiquitin Conjugating Enzyme"/>
    <property type="match status" value="1"/>
</dbReference>
<dbReference type="GO" id="GO:0061631">
    <property type="term" value="F:ubiquitin conjugating enzyme activity"/>
    <property type="evidence" value="ECO:0007669"/>
    <property type="project" value="UniProtKB-EC"/>
</dbReference>
<name>A0ABR4NI25_9FUNG</name>
<sequence>MVGRFETNFRLCLSMSDYHPNTWNPAWSVSTILTGMLSFMLEDEPTTGSIVTTPAEKRLLAKKSRQWNSANQTFRGADLGGVC</sequence>
<gene>
    <name evidence="2" type="primary">UBC6</name>
    <name evidence="2" type="ORF">HK105_201451</name>
</gene>
<dbReference type="Proteomes" id="UP001527925">
    <property type="component" value="Unassembled WGS sequence"/>
</dbReference>
<proteinExistence type="predicted"/>
<feature type="domain" description="UBC core" evidence="1">
    <location>
        <begin position="1"/>
        <end position="78"/>
    </location>
</feature>
<reference evidence="2 3" key="1">
    <citation type="submission" date="2023-09" db="EMBL/GenBank/DDBJ databases">
        <title>Pangenome analysis of Batrachochytrium dendrobatidis and related Chytrids.</title>
        <authorList>
            <person name="Yacoub M.N."/>
            <person name="Stajich J.E."/>
            <person name="James T.Y."/>
        </authorList>
    </citation>
    <scope>NUCLEOTIDE SEQUENCE [LARGE SCALE GENOMIC DNA]</scope>
    <source>
        <strain evidence="2 3">JEL0888</strain>
    </source>
</reference>
<organism evidence="2 3">
    <name type="scientific">Polyrhizophydium stewartii</name>
    <dbReference type="NCBI Taxonomy" id="2732419"/>
    <lineage>
        <taxon>Eukaryota</taxon>
        <taxon>Fungi</taxon>
        <taxon>Fungi incertae sedis</taxon>
        <taxon>Chytridiomycota</taxon>
        <taxon>Chytridiomycota incertae sedis</taxon>
        <taxon>Chytridiomycetes</taxon>
        <taxon>Rhizophydiales</taxon>
        <taxon>Rhizophydiales incertae sedis</taxon>
        <taxon>Polyrhizophydium</taxon>
    </lineage>
</organism>
<evidence type="ECO:0000259" key="1">
    <source>
        <dbReference type="PROSITE" id="PS50127"/>
    </source>
</evidence>
<evidence type="ECO:0000313" key="3">
    <source>
        <dbReference type="Proteomes" id="UP001527925"/>
    </source>
</evidence>
<accession>A0ABR4NI25</accession>
<keyword evidence="2" id="KW-0012">Acyltransferase</keyword>
<dbReference type="InterPro" id="IPR000608">
    <property type="entry name" value="UBC"/>
</dbReference>
<comment type="caution">
    <text evidence="2">The sequence shown here is derived from an EMBL/GenBank/DDBJ whole genome shotgun (WGS) entry which is preliminary data.</text>
</comment>
<dbReference type="EMBL" id="JADGIZ020000004">
    <property type="protein sequence ID" value="KAL2919176.1"/>
    <property type="molecule type" value="Genomic_DNA"/>
</dbReference>
<dbReference type="EC" id="2.3.2.23" evidence="2"/>
<dbReference type="InterPro" id="IPR016135">
    <property type="entry name" value="UBQ-conjugating_enzyme/RWD"/>
</dbReference>
<keyword evidence="3" id="KW-1185">Reference proteome</keyword>